<dbReference type="InterPro" id="IPR000700">
    <property type="entry name" value="PAS-assoc_C"/>
</dbReference>
<dbReference type="SUPFAM" id="SSF47384">
    <property type="entry name" value="Homodimeric domain of signal transducing histidine kinase"/>
    <property type="match status" value="1"/>
</dbReference>
<dbReference type="Pfam" id="PF00512">
    <property type="entry name" value="HisKA"/>
    <property type="match status" value="1"/>
</dbReference>
<dbReference type="Proteomes" id="UP001053296">
    <property type="component" value="Chromosome"/>
</dbReference>
<dbReference type="EMBL" id="AP024485">
    <property type="protein sequence ID" value="BCS88943.1"/>
    <property type="molecule type" value="Genomic_DNA"/>
</dbReference>
<dbReference type="InterPro" id="IPR000014">
    <property type="entry name" value="PAS"/>
</dbReference>
<evidence type="ECO:0000256" key="2">
    <source>
        <dbReference type="ARBA" id="ARBA00004651"/>
    </source>
</evidence>
<dbReference type="SMART" id="SM00387">
    <property type="entry name" value="HATPase_c"/>
    <property type="match status" value="1"/>
</dbReference>
<evidence type="ECO:0000256" key="9">
    <source>
        <dbReference type="ARBA" id="ARBA00022989"/>
    </source>
</evidence>
<evidence type="ECO:0000256" key="11">
    <source>
        <dbReference type="ARBA" id="ARBA00023136"/>
    </source>
</evidence>
<dbReference type="NCBIfam" id="TIGR00229">
    <property type="entry name" value="sensory_box"/>
    <property type="match status" value="2"/>
</dbReference>
<dbReference type="SUPFAM" id="SSF47226">
    <property type="entry name" value="Histidine-containing phosphotransfer domain, HPT domain"/>
    <property type="match status" value="1"/>
</dbReference>
<organism evidence="20 21">
    <name type="scientific">Pseudodesulfovibrio sediminis</name>
    <dbReference type="NCBI Taxonomy" id="2810563"/>
    <lineage>
        <taxon>Bacteria</taxon>
        <taxon>Pseudomonadati</taxon>
        <taxon>Thermodesulfobacteriota</taxon>
        <taxon>Desulfovibrionia</taxon>
        <taxon>Desulfovibrionales</taxon>
        <taxon>Desulfovibrionaceae</taxon>
    </lineage>
</organism>
<gene>
    <name evidence="20" type="ORF">PSDVSF_21850</name>
</gene>
<evidence type="ECO:0000256" key="10">
    <source>
        <dbReference type="ARBA" id="ARBA00023012"/>
    </source>
</evidence>
<dbReference type="Gene3D" id="3.30.450.20">
    <property type="entry name" value="PAS domain"/>
    <property type="match status" value="2"/>
</dbReference>
<dbReference type="InterPro" id="IPR013767">
    <property type="entry name" value="PAS_fold"/>
</dbReference>
<keyword evidence="9 14" id="KW-1133">Transmembrane helix</keyword>
<comment type="subcellular location">
    <subcellularLocation>
        <location evidence="2">Cell membrane</location>
        <topology evidence="2">Multi-pass membrane protein</topology>
    </subcellularLocation>
</comment>
<dbReference type="PROSITE" id="PS50110">
    <property type="entry name" value="RESPONSE_REGULATORY"/>
    <property type="match status" value="1"/>
</dbReference>
<dbReference type="PROSITE" id="PS50113">
    <property type="entry name" value="PAC"/>
    <property type="match status" value="1"/>
</dbReference>
<keyword evidence="8" id="KW-0067">ATP-binding</keyword>
<keyword evidence="10" id="KW-0902">Two-component regulatory system</keyword>
<dbReference type="PRINTS" id="PR00344">
    <property type="entry name" value="BCTRLSENSOR"/>
</dbReference>
<feature type="region of interest" description="Disordered" evidence="13">
    <location>
        <begin position="1042"/>
        <end position="1061"/>
    </location>
</feature>
<dbReference type="SMART" id="SM00388">
    <property type="entry name" value="HisKA"/>
    <property type="match status" value="1"/>
</dbReference>
<evidence type="ECO:0000313" key="21">
    <source>
        <dbReference type="Proteomes" id="UP001053296"/>
    </source>
</evidence>
<keyword evidence="6 14" id="KW-0812">Transmembrane</keyword>
<evidence type="ECO:0000256" key="4">
    <source>
        <dbReference type="ARBA" id="ARBA00022475"/>
    </source>
</evidence>
<evidence type="ECO:0000259" key="19">
    <source>
        <dbReference type="PROSITE" id="PS50113"/>
    </source>
</evidence>
<dbReference type="CDD" id="cd00082">
    <property type="entry name" value="HisKA"/>
    <property type="match status" value="1"/>
</dbReference>
<dbReference type="SUPFAM" id="SSF52172">
    <property type="entry name" value="CheY-like"/>
    <property type="match status" value="1"/>
</dbReference>
<evidence type="ECO:0000256" key="5">
    <source>
        <dbReference type="ARBA" id="ARBA00022553"/>
    </source>
</evidence>
<dbReference type="InterPro" id="IPR011006">
    <property type="entry name" value="CheY-like_superfamily"/>
</dbReference>
<dbReference type="SUPFAM" id="SSF55874">
    <property type="entry name" value="ATPase domain of HSP90 chaperone/DNA topoisomerase II/histidine kinase"/>
    <property type="match status" value="1"/>
</dbReference>
<dbReference type="InterPro" id="IPR008207">
    <property type="entry name" value="Sig_transdc_His_kin_Hpt_dom"/>
</dbReference>
<dbReference type="InterPro" id="IPR001789">
    <property type="entry name" value="Sig_transdc_resp-reg_receiver"/>
</dbReference>
<evidence type="ECO:0000256" key="3">
    <source>
        <dbReference type="ARBA" id="ARBA00012438"/>
    </source>
</evidence>
<dbReference type="InterPro" id="IPR035965">
    <property type="entry name" value="PAS-like_dom_sf"/>
</dbReference>
<dbReference type="EC" id="2.7.13.3" evidence="3"/>
<dbReference type="CDD" id="cd16922">
    <property type="entry name" value="HATPase_EvgS-ArcB-TorS-like"/>
    <property type="match status" value="1"/>
</dbReference>
<keyword evidence="15" id="KW-0732">Signal</keyword>
<feature type="domain" description="Response regulatory" evidence="17">
    <location>
        <begin position="914"/>
        <end position="1035"/>
    </location>
</feature>
<evidence type="ECO:0000256" key="14">
    <source>
        <dbReference type="SAM" id="Phobius"/>
    </source>
</evidence>
<dbReference type="Gene3D" id="1.20.120.160">
    <property type="entry name" value="HPT domain"/>
    <property type="match status" value="1"/>
</dbReference>
<dbReference type="Gene3D" id="3.40.50.2300">
    <property type="match status" value="3"/>
</dbReference>
<dbReference type="Pfam" id="PF00989">
    <property type="entry name" value="PAS"/>
    <property type="match status" value="1"/>
</dbReference>
<evidence type="ECO:0000313" key="20">
    <source>
        <dbReference type="EMBL" id="BCS88943.1"/>
    </source>
</evidence>
<reference evidence="20" key="1">
    <citation type="journal article" date="2022" name="Arch. Microbiol.">
        <title>Pseudodesulfovibrio sediminis sp. nov., a mesophilic and neutrophilic sulfate-reducing bacterium isolated from sediment of a brackish lake.</title>
        <authorList>
            <person name="Takahashi A."/>
            <person name="Kojima H."/>
            <person name="Watanabe M."/>
            <person name="Fukui M."/>
        </authorList>
    </citation>
    <scope>NUCLEOTIDE SEQUENCE</scope>
    <source>
        <strain evidence="20">SF6</strain>
    </source>
</reference>
<dbReference type="Pfam" id="PF00072">
    <property type="entry name" value="Response_reg"/>
    <property type="match status" value="1"/>
</dbReference>
<dbReference type="Pfam" id="PF01627">
    <property type="entry name" value="Hpt"/>
    <property type="match status" value="1"/>
</dbReference>
<keyword evidence="7" id="KW-0547">Nucleotide-binding</keyword>
<sequence>MCLRKILILLLAALVLAGYAVPSAAQSAEKKQILLLNSYHQNFPWNEEIFRGLNDVLRPRETGIVLHVENMDTKRVDFNEHYMQQLKAVFEHKYRSTELELIMVTDNNALEFMRRYHEDLFPKVPVVFCGINNFQPELIEGHPLFTGVAENENAKGTLAWALRFHPETKTVFIINDWTSTGRAVAETIKRQLQDFEPVVNIRYSENKPLAELLKDVGSLPRNALIIYGIYNRDQQGRFYDIAEAANAVTLRAKVPVYALVDFDLGQGIVGGLLTNGYSQGQSMAQLALHVLAGRRPRDIPVLQEGATTPMFDYTLLKQYSISLVDLPDESIIINRPGSFYTEHGPFIWLGVGLAVFQTVIILLLVFNISRRRMAEKSLRGAHKFLEQRVRDRTSKMKDSEQALRAVFDSSHDAIFIHTVHGRIMEGNKRMLKMYGLESDQNLGQLSIAEDLSSRDNSIYRLSAVWRDVLNGTPHCFEWRAKRPGDGFEFIVEVYLNRITYKGQDAILANVRDISVRKESENRMRQTLTKLEAILENTLMGIAMTRNKHLSTINLRGAAIFGYTPGELIGDDLTILIGNEEEQKAFISTTQKALLVNGEFNTEQAFKHKDGSTIWCRLYVKTVDPTNLTKGAIWAWDDITESRRVQEDLVRTREDAEAASRAKSEFLAAMSHEIRTPMNAIVGMTDITLQTDLTDDQRDYLGTVKDSAQHLLSIINDILDLSKIEAQKLELDHTDFNLPFHVQATIKGLKMQAREKGLEMRLSIDESLPACVNGDPLSLRQILVNLVGNAIKFTHRGTIEIRVLPAPPETGPSDPNRTIGVTFEVEDTGIGIPREFLDTVFQSFSQTTRAFGGTGLGLAICKELISLMGGEIMVESAVGVGSTFSFNIWFEPGVSCPIPVAERRKLPDAPTRPVHILVAEDNDVNVMVTTLKLDDLGYSYSVAGTGLEVLELLKREPFDLILMDIEMPVLDGISTTKAIRSAIPGGGIPDPNIPIIGVTAHALKEFREKSLGAGMDDYISKPVDFHELALSINHLIGSDANPAPASFVEGTESSSDPTPEEAIQVNPELPWEPENAMEYLDVDQDTFNAFVMAARMELTSLADEIVLAFEEGDDAAAQQVAHTIKSVCASIGAGQAASCAAAVEASCRDGKDSTEPQTRLEEALKTLFTLMEER</sequence>
<name>A0ABM7P7L3_9BACT</name>
<dbReference type="SUPFAM" id="SSF55785">
    <property type="entry name" value="PYP-like sensor domain (PAS domain)"/>
    <property type="match status" value="2"/>
</dbReference>
<feature type="transmembrane region" description="Helical" evidence="14">
    <location>
        <begin position="346"/>
        <end position="369"/>
    </location>
</feature>
<dbReference type="InterPro" id="IPR036097">
    <property type="entry name" value="HisK_dim/P_sf"/>
</dbReference>
<dbReference type="CDD" id="cd17546">
    <property type="entry name" value="REC_hyHK_CKI1_RcsC-like"/>
    <property type="match status" value="1"/>
</dbReference>
<dbReference type="PROSITE" id="PS50109">
    <property type="entry name" value="HIS_KIN"/>
    <property type="match status" value="1"/>
</dbReference>
<dbReference type="Pfam" id="PF02518">
    <property type="entry name" value="HATPase_c"/>
    <property type="match status" value="1"/>
</dbReference>
<feature type="modified residue" description="4-aspartylphosphate" evidence="12">
    <location>
        <position position="963"/>
    </location>
</feature>
<dbReference type="SMART" id="SM00091">
    <property type="entry name" value="PAS"/>
    <property type="match status" value="2"/>
</dbReference>
<evidence type="ECO:0000256" key="13">
    <source>
        <dbReference type="SAM" id="MobiDB-lite"/>
    </source>
</evidence>
<dbReference type="Pfam" id="PF08447">
    <property type="entry name" value="PAS_3"/>
    <property type="match status" value="1"/>
</dbReference>
<dbReference type="InterPro" id="IPR036641">
    <property type="entry name" value="HPT_dom_sf"/>
</dbReference>
<dbReference type="Gene3D" id="3.30.565.10">
    <property type="entry name" value="Histidine kinase-like ATPase, C-terminal domain"/>
    <property type="match status" value="1"/>
</dbReference>
<dbReference type="PANTHER" id="PTHR45339">
    <property type="entry name" value="HYBRID SIGNAL TRANSDUCTION HISTIDINE KINASE J"/>
    <property type="match status" value="1"/>
</dbReference>
<proteinExistence type="predicted"/>
<evidence type="ECO:0000259" key="18">
    <source>
        <dbReference type="PROSITE" id="PS50112"/>
    </source>
</evidence>
<feature type="signal peptide" evidence="15">
    <location>
        <begin position="1"/>
        <end position="27"/>
    </location>
</feature>
<dbReference type="InterPro" id="IPR003594">
    <property type="entry name" value="HATPase_dom"/>
</dbReference>
<comment type="catalytic activity">
    <reaction evidence="1">
        <text>ATP + protein L-histidine = ADP + protein N-phospho-L-histidine.</text>
        <dbReference type="EC" id="2.7.13.3"/>
    </reaction>
</comment>
<dbReference type="Gene3D" id="1.10.287.130">
    <property type="match status" value="1"/>
</dbReference>
<dbReference type="PROSITE" id="PS50112">
    <property type="entry name" value="PAS"/>
    <property type="match status" value="1"/>
</dbReference>
<evidence type="ECO:0000256" key="12">
    <source>
        <dbReference type="PROSITE-ProRule" id="PRU00169"/>
    </source>
</evidence>
<evidence type="ECO:0000256" key="1">
    <source>
        <dbReference type="ARBA" id="ARBA00000085"/>
    </source>
</evidence>
<dbReference type="SMART" id="SM00448">
    <property type="entry name" value="REC"/>
    <property type="match status" value="1"/>
</dbReference>
<evidence type="ECO:0000256" key="6">
    <source>
        <dbReference type="ARBA" id="ARBA00022692"/>
    </source>
</evidence>
<dbReference type="InterPro" id="IPR013655">
    <property type="entry name" value="PAS_fold_3"/>
</dbReference>
<keyword evidence="4" id="KW-1003">Cell membrane</keyword>
<accession>A0ABM7P7L3</accession>
<evidence type="ECO:0000259" key="16">
    <source>
        <dbReference type="PROSITE" id="PS50109"/>
    </source>
</evidence>
<dbReference type="InterPro" id="IPR003661">
    <property type="entry name" value="HisK_dim/P_dom"/>
</dbReference>
<keyword evidence="5 12" id="KW-0597">Phosphoprotein</keyword>
<keyword evidence="21" id="KW-1185">Reference proteome</keyword>
<keyword evidence="11 14" id="KW-0472">Membrane</keyword>
<feature type="domain" description="PAC" evidence="19">
    <location>
        <begin position="599"/>
        <end position="650"/>
    </location>
</feature>
<evidence type="ECO:0000256" key="15">
    <source>
        <dbReference type="SAM" id="SignalP"/>
    </source>
</evidence>
<feature type="domain" description="PAS" evidence="18">
    <location>
        <begin position="399"/>
        <end position="472"/>
    </location>
</feature>
<dbReference type="InterPro" id="IPR004358">
    <property type="entry name" value="Sig_transdc_His_kin-like_C"/>
</dbReference>
<dbReference type="InterPro" id="IPR005467">
    <property type="entry name" value="His_kinase_dom"/>
</dbReference>
<evidence type="ECO:0000256" key="7">
    <source>
        <dbReference type="ARBA" id="ARBA00022741"/>
    </source>
</evidence>
<evidence type="ECO:0000256" key="8">
    <source>
        <dbReference type="ARBA" id="ARBA00022840"/>
    </source>
</evidence>
<protein>
    <recommendedName>
        <fullName evidence="3">histidine kinase</fullName>
        <ecNumber evidence="3">2.7.13.3</ecNumber>
    </recommendedName>
</protein>
<dbReference type="CDD" id="cd00130">
    <property type="entry name" value="PAS"/>
    <property type="match status" value="2"/>
</dbReference>
<dbReference type="PANTHER" id="PTHR45339:SF1">
    <property type="entry name" value="HYBRID SIGNAL TRANSDUCTION HISTIDINE KINASE J"/>
    <property type="match status" value="1"/>
</dbReference>
<feature type="domain" description="Histidine kinase" evidence="16">
    <location>
        <begin position="668"/>
        <end position="891"/>
    </location>
</feature>
<evidence type="ECO:0000259" key="17">
    <source>
        <dbReference type="PROSITE" id="PS50110"/>
    </source>
</evidence>
<dbReference type="InterPro" id="IPR036890">
    <property type="entry name" value="HATPase_C_sf"/>
</dbReference>
<feature type="chain" id="PRO_5045546754" description="histidine kinase" evidence="15">
    <location>
        <begin position="28"/>
        <end position="1173"/>
    </location>
</feature>